<evidence type="ECO:0000313" key="3">
    <source>
        <dbReference type="Proteomes" id="UP000033393"/>
    </source>
</evidence>
<dbReference type="GO" id="GO:0052621">
    <property type="term" value="F:diguanylate cyclase activity"/>
    <property type="evidence" value="ECO:0007669"/>
    <property type="project" value="TreeGrafter"/>
</dbReference>
<dbReference type="OrthoDB" id="23692at2"/>
<dbReference type="PATRIC" id="fig|68170.10.peg.2774"/>
<organism evidence="2 3">
    <name type="scientific">Lentzea aerocolonigenes</name>
    <name type="common">Lechevalieria aerocolonigenes</name>
    <name type="synonym">Saccharothrix aerocolonigenes</name>
    <dbReference type="NCBI Taxonomy" id="68170"/>
    <lineage>
        <taxon>Bacteria</taxon>
        <taxon>Bacillati</taxon>
        <taxon>Actinomycetota</taxon>
        <taxon>Actinomycetes</taxon>
        <taxon>Pseudonocardiales</taxon>
        <taxon>Pseudonocardiaceae</taxon>
        <taxon>Lentzea</taxon>
    </lineage>
</organism>
<dbReference type="CDD" id="cd01949">
    <property type="entry name" value="GGDEF"/>
    <property type="match status" value="1"/>
</dbReference>
<evidence type="ECO:0000313" key="2">
    <source>
        <dbReference type="EMBL" id="KJK49438.1"/>
    </source>
</evidence>
<dbReference type="PROSITE" id="PS50887">
    <property type="entry name" value="GGDEF"/>
    <property type="match status" value="1"/>
</dbReference>
<dbReference type="Pfam" id="PF00990">
    <property type="entry name" value="GGDEF"/>
    <property type="match status" value="1"/>
</dbReference>
<sequence>MSDAWLVGRASELVAVAQSSHLAAQLDAASEIDHILAEAQGRGEPRIVAQLLRAAAVVRLVTPGLVDMSDPQLDEMLAHCRRHGLIVLEADARALRGRRFLLGNAEDKALTEIAAALAMMLDEEPETDPVFDKRTWDQLLATTLQDIALVLTQLGVYEMADDVLAGANNALRESGQPHQIYVHLVNRARLRIGWGLRLERVNLHDAAHEQFSVASGLAEAAEVPFRQSLHPGRRDLDAAEQVPILGAAHALTHPSEDHLDRLWSLRGLSMYARELIIVAIALGRCLVEANRLDDALKVLGDTRTQMEHDTSEPSLVLSLEREYARLCGPHTTSALEAYNAALELELWGMRESRVATLMTRREHERLTRAHGQIAQQALQDPLTGLPNRRALDDKMGELIAGQVDPFSIALVDLDGFKGVNDRHSHAEGDDVLRVIASTLRQALRGDDMVARYGGDEFVVLLPGAPLHAAEAALGRAVDAVAGLPIDLSRGVTLSVGVISLRPRESANQALSRADSAMYVAKRQGGCQVAAVAGEPSTEA</sequence>
<dbReference type="PANTHER" id="PTHR45138:SF24">
    <property type="entry name" value="DIGUANYLATE CYCLASE DGCC-RELATED"/>
    <property type="match status" value="1"/>
</dbReference>
<dbReference type="NCBIfam" id="TIGR00254">
    <property type="entry name" value="GGDEF"/>
    <property type="match status" value="1"/>
</dbReference>
<dbReference type="AlphaFoldDB" id="A0A0F0H764"/>
<dbReference type="InterPro" id="IPR043128">
    <property type="entry name" value="Rev_trsase/Diguanyl_cyclase"/>
</dbReference>
<dbReference type="InterPro" id="IPR000160">
    <property type="entry name" value="GGDEF_dom"/>
</dbReference>
<dbReference type="Gene3D" id="3.30.70.270">
    <property type="match status" value="1"/>
</dbReference>
<dbReference type="eggNOG" id="COG2199">
    <property type="taxonomic scope" value="Bacteria"/>
</dbReference>
<evidence type="ECO:0000259" key="1">
    <source>
        <dbReference type="PROSITE" id="PS50887"/>
    </source>
</evidence>
<dbReference type="PANTHER" id="PTHR45138">
    <property type="entry name" value="REGULATORY COMPONENTS OF SENSORY TRANSDUCTION SYSTEM"/>
    <property type="match status" value="1"/>
</dbReference>
<dbReference type="SUPFAM" id="SSF55073">
    <property type="entry name" value="Nucleotide cyclase"/>
    <property type="match status" value="1"/>
</dbReference>
<name>A0A0F0H764_LENAE</name>
<dbReference type="FunFam" id="3.30.70.270:FF:000001">
    <property type="entry name" value="Diguanylate cyclase domain protein"/>
    <property type="match status" value="1"/>
</dbReference>
<dbReference type="InterPro" id="IPR050469">
    <property type="entry name" value="Diguanylate_Cyclase"/>
</dbReference>
<protein>
    <submittedName>
        <fullName evidence="2">Diguanylate cyclase</fullName>
    </submittedName>
</protein>
<gene>
    <name evidence="2" type="ORF">UK23_14110</name>
</gene>
<dbReference type="SMART" id="SM00267">
    <property type="entry name" value="GGDEF"/>
    <property type="match status" value="1"/>
</dbReference>
<dbReference type="GO" id="GO:0005886">
    <property type="term" value="C:plasma membrane"/>
    <property type="evidence" value="ECO:0007669"/>
    <property type="project" value="TreeGrafter"/>
</dbReference>
<proteinExistence type="predicted"/>
<keyword evidence="3" id="KW-1185">Reference proteome</keyword>
<feature type="domain" description="GGDEF" evidence="1">
    <location>
        <begin position="404"/>
        <end position="533"/>
    </location>
</feature>
<reference evidence="2 3" key="1">
    <citation type="submission" date="2015-02" db="EMBL/GenBank/DDBJ databases">
        <authorList>
            <person name="Ju K.-S."/>
            <person name="Doroghazi J.R."/>
            <person name="Metcalf W."/>
        </authorList>
    </citation>
    <scope>NUCLEOTIDE SEQUENCE [LARGE SCALE GENOMIC DNA]</scope>
    <source>
        <strain evidence="2 3">NRRL B-16140</strain>
    </source>
</reference>
<accession>A0A0F0H764</accession>
<comment type="caution">
    <text evidence="2">The sequence shown here is derived from an EMBL/GenBank/DDBJ whole genome shotgun (WGS) entry which is preliminary data.</text>
</comment>
<dbReference type="GO" id="GO:1902201">
    <property type="term" value="P:negative regulation of bacterial-type flagellum-dependent cell motility"/>
    <property type="evidence" value="ECO:0007669"/>
    <property type="project" value="TreeGrafter"/>
</dbReference>
<dbReference type="GO" id="GO:0043709">
    <property type="term" value="P:cell adhesion involved in single-species biofilm formation"/>
    <property type="evidence" value="ECO:0007669"/>
    <property type="project" value="TreeGrafter"/>
</dbReference>
<dbReference type="EMBL" id="JYJG01000084">
    <property type="protein sequence ID" value="KJK49438.1"/>
    <property type="molecule type" value="Genomic_DNA"/>
</dbReference>
<dbReference type="Proteomes" id="UP000033393">
    <property type="component" value="Unassembled WGS sequence"/>
</dbReference>
<dbReference type="InterPro" id="IPR029787">
    <property type="entry name" value="Nucleotide_cyclase"/>
</dbReference>
<dbReference type="STRING" id="68170.GCA_000974445_04462"/>